<name>A0A0F9TN02_9ZZZZ</name>
<dbReference type="InterPro" id="IPR035474">
    <property type="entry name" value="SIS_Kpsf"/>
</dbReference>
<dbReference type="NCBIfam" id="TIGR00393">
    <property type="entry name" value="kpsF"/>
    <property type="match status" value="1"/>
</dbReference>
<comment type="caution">
    <text evidence="5">The sequence shown here is derived from an EMBL/GenBank/DDBJ whole genome shotgun (WGS) entry which is preliminary data.</text>
</comment>
<protein>
    <recommendedName>
        <fullName evidence="4">SIS domain-containing protein</fullName>
    </recommendedName>
</protein>
<organism evidence="5">
    <name type="scientific">marine sediment metagenome</name>
    <dbReference type="NCBI Taxonomy" id="412755"/>
    <lineage>
        <taxon>unclassified sequences</taxon>
        <taxon>metagenomes</taxon>
        <taxon>ecological metagenomes</taxon>
    </lineage>
</organism>
<dbReference type="InterPro" id="IPR001347">
    <property type="entry name" value="SIS_dom"/>
</dbReference>
<comment type="similarity">
    <text evidence="1">Belongs to the SIS family. GutQ/KpsF subfamily.</text>
</comment>
<dbReference type="InterPro" id="IPR000644">
    <property type="entry name" value="CBS_dom"/>
</dbReference>
<dbReference type="Pfam" id="PF00571">
    <property type="entry name" value="CBS"/>
    <property type="match status" value="1"/>
</dbReference>
<sequence>MTLTEQEIVAEGNRVIAEEAQALEGLEVGASFVAAVRLLASYPPGRVVVAGVGKSGLVAQRIAATLTVTGTCAWYLSPAGALHGDMGKMMKGDILLMVSRSGESDELRGMGAYADRLGLPIVLITAAPESVLAKWADIVLEHSAEEACQYGLTPTSSATQAMVLGDALALALQKERGFGPEQFAALHKSGSLGRRLTLTVKDVMVTGQDVGYVMPQDTLLTAMVRLGVHRGTLIVSRAGVFHGVVTAGDVSRYIKRYDERWAKAEVADATASVPAEITGPALLVMDVITQMQTAGVMALPVLDEMRNVVGMIHLHDALKARVI</sequence>
<dbReference type="PANTHER" id="PTHR42745">
    <property type="match status" value="1"/>
</dbReference>
<dbReference type="SUPFAM" id="SSF53697">
    <property type="entry name" value="SIS domain"/>
    <property type="match status" value="1"/>
</dbReference>
<evidence type="ECO:0000256" key="3">
    <source>
        <dbReference type="ARBA" id="ARBA00023122"/>
    </source>
</evidence>
<keyword evidence="3" id="KW-0129">CBS domain</keyword>
<dbReference type="InterPro" id="IPR046348">
    <property type="entry name" value="SIS_dom_sf"/>
</dbReference>
<gene>
    <name evidence="5" type="ORF">LCGC14_0709830</name>
</gene>
<evidence type="ECO:0000313" key="5">
    <source>
        <dbReference type="EMBL" id="KKN42773.1"/>
    </source>
</evidence>
<dbReference type="EMBL" id="LAZR01001557">
    <property type="protein sequence ID" value="KKN42773.1"/>
    <property type="molecule type" value="Genomic_DNA"/>
</dbReference>
<dbReference type="GO" id="GO:0016853">
    <property type="term" value="F:isomerase activity"/>
    <property type="evidence" value="ECO:0007669"/>
    <property type="project" value="InterPro"/>
</dbReference>
<reference evidence="5" key="1">
    <citation type="journal article" date="2015" name="Nature">
        <title>Complex archaea that bridge the gap between prokaryotes and eukaryotes.</title>
        <authorList>
            <person name="Spang A."/>
            <person name="Saw J.H."/>
            <person name="Jorgensen S.L."/>
            <person name="Zaremba-Niedzwiedzka K."/>
            <person name="Martijn J."/>
            <person name="Lind A.E."/>
            <person name="van Eijk R."/>
            <person name="Schleper C."/>
            <person name="Guy L."/>
            <person name="Ettema T.J."/>
        </authorList>
    </citation>
    <scope>NUCLEOTIDE SEQUENCE</scope>
</reference>
<evidence type="ECO:0000259" key="4">
    <source>
        <dbReference type="PROSITE" id="PS51464"/>
    </source>
</evidence>
<dbReference type="GO" id="GO:0097367">
    <property type="term" value="F:carbohydrate derivative binding"/>
    <property type="evidence" value="ECO:0007669"/>
    <property type="project" value="InterPro"/>
</dbReference>
<evidence type="ECO:0000256" key="1">
    <source>
        <dbReference type="ARBA" id="ARBA00008165"/>
    </source>
</evidence>
<dbReference type="Gene3D" id="3.10.580.10">
    <property type="entry name" value="CBS-domain"/>
    <property type="match status" value="1"/>
</dbReference>
<proteinExistence type="inferred from homology"/>
<evidence type="ECO:0000256" key="2">
    <source>
        <dbReference type="ARBA" id="ARBA00022737"/>
    </source>
</evidence>
<keyword evidence="2" id="KW-0677">Repeat</keyword>
<dbReference type="GO" id="GO:0005975">
    <property type="term" value="P:carbohydrate metabolic process"/>
    <property type="evidence" value="ECO:0007669"/>
    <property type="project" value="InterPro"/>
</dbReference>
<accession>A0A0F9TN02</accession>
<dbReference type="InterPro" id="IPR004800">
    <property type="entry name" value="KdsD/KpsF-type"/>
</dbReference>
<dbReference type="InterPro" id="IPR050986">
    <property type="entry name" value="GutQ/KpsF_isomerases"/>
</dbReference>
<dbReference type="Gene3D" id="3.40.50.10490">
    <property type="entry name" value="Glucose-6-phosphate isomerase like protein, domain 1"/>
    <property type="match status" value="1"/>
</dbReference>
<feature type="domain" description="SIS" evidence="4">
    <location>
        <begin position="35"/>
        <end position="178"/>
    </location>
</feature>
<dbReference type="GO" id="GO:1901135">
    <property type="term" value="P:carbohydrate derivative metabolic process"/>
    <property type="evidence" value="ECO:0007669"/>
    <property type="project" value="InterPro"/>
</dbReference>
<dbReference type="PANTHER" id="PTHR42745:SF1">
    <property type="entry name" value="ARABINOSE 5-PHOSPHATE ISOMERASE KDSD"/>
    <property type="match status" value="1"/>
</dbReference>
<dbReference type="AlphaFoldDB" id="A0A0F9TN02"/>
<dbReference type="InterPro" id="IPR046342">
    <property type="entry name" value="CBS_dom_sf"/>
</dbReference>
<dbReference type="PROSITE" id="PS51464">
    <property type="entry name" value="SIS"/>
    <property type="match status" value="1"/>
</dbReference>
<dbReference type="Pfam" id="PF01380">
    <property type="entry name" value="SIS"/>
    <property type="match status" value="1"/>
</dbReference>
<dbReference type="CDD" id="cd05014">
    <property type="entry name" value="SIS_Kpsf"/>
    <property type="match status" value="1"/>
</dbReference>